<feature type="region of interest" description="Disordered" evidence="4">
    <location>
        <begin position="279"/>
        <end position="302"/>
    </location>
</feature>
<dbReference type="SMART" id="SM00342">
    <property type="entry name" value="HTH_ARAC"/>
    <property type="match status" value="1"/>
</dbReference>
<gene>
    <name evidence="6" type="ORF">CLV41_11473</name>
</gene>
<comment type="caution">
    <text evidence="6">The sequence shown here is derived from an EMBL/GenBank/DDBJ whole genome shotgun (WGS) entry which is preliminary data.</text>
</comment>
<dbReference type="Pfam" id="PF12833">
    <property type="entry name" value="HTH_18"/>
    <property type="match status" value="1"/>
</dbReference>
<accession>A0A2S3UL02</accession>
<evidence type="ECO:0000256" key="2">
    <source>
        <dbReference type="ARBA" id="ARBA00023125"/>
    </source>
</evidence>
<dbReference type="PANTHER" id="PTHR43280">
    <property type="entry name" value="ARAC-FAMILY TRANSCRIPTIONAL REGULATOR"/>
    <property type="match status" value="1"/>
</dbReference>
<evidence type="ECO:0000256" key="1">
    <source>
        <dbReference type="ARBA" id="ARBA00023015"/>
    </source>
</evidence>
<organism evidence="6 7">
    <name type="scientific">Roseibium marinum</name>
    <dbReference type="NCBI Taxonomy" id="281252"/>
    <lineage>
        <taxon>Bacteria</taxon>
        <taxon>Pseudomonadati</taxon>
        <taxon>Pseudomonadota</taxon>
        <taxon>Alphaproteobacteria</taxon>
        <taxon>Hyphomicrobiales</taxon>
        <taxon>Stappiaceae</taxon>
        <taxon>Roseibium</taxon>
    </lineage>
</organism>
<keyword evidence="1" id="KW-0805">Transcription regulation</keyword>
<sequence length="302" mass="33299">MSLFDTASGDWPSSPAQHQIEILPDTEAGVIRTALTPTSWTLRGRRNRGFVLVSGEGQLDFESSELPFISPCAIWLPAGKTARLTLKSGSRGALVSVSELAFGRAVPAGLVGRQVKDALLHPLIGARLQKPQALELMSAIEAVERELRSELPGGQEAARHHLVLALMTLWRISSPQPQQVQAAPRTIVRNFLHLLELHLRDHWTIAAYAGVLKVSRARLTSAVKRITGRAPLELIHERLVIEAEALLAESNLQVAEIADALGFKDAGYFNRFYKRETGIPPGRTRKRGAERKKSFPGFHEWP</sequence>
<reference evidence="6 7" key="1">
    <citation type="submission" date="2018-01" db="EMBL/GenBank/DDBJ databases">
        <title>Genomic Encyclopedia of Archaeal and Bacterial Type Strains, Phase II (KMG-II): from individual species to whole genera.</title>
        <authorList>
            <person name="Goeker M."/>
        </authorList>
    </citation>
    <scope>NUCLEOTIDE SEQUENCE [LARGE SCALE GENOMIC DNA]</scope>
    <source>
        <strain evidence="6 7">DSM 17023</strain>
    </source>
</reference>
<dbReference type="PANTHER" id="PTHR43280:SF32">
    <property type="entry name" value="TRANSCRIPTIONAL REGULATORY PROTEIN"/>
    <property type="match status" value="1"/>
</dbReference>
<dbReference type="Proteomes" id="UP000236959">
    <property type="component" value="Unassembled WGS sequence"/>
</dbReference>
<dbReference type="Gene3D" id="1.10.10.60">
    <property type="entry name" value="Homeodomain-like"/>
    <property type="match status" value="1"/>
</dbReference>
<dbReference type="RefSeq" id="WP_103225011.1">
    <property type="nucleotide sequence ID" value="NZ_PPCN01000014.1"/>
</dbReference>
<feature type="domain" description="HTH araC/xylS-type" evidence="5">
    <location>
        <begin position="189"/>
        <end position="287"/>
    </location>
</feature>
<dbReference type="InterPro" id="IPR018060">
    <property type="entry name" value="HTH_AraC"/>
</dbReference>
<evidence type="ECO:0000256" key="3">
    <source>
        <dbReference type="ARBA" id="ARBA00023163"/>
    </source>
</evidence>
<evidence type="ECO:0000313" key="7">
    <source>
        <dbReference type="Proteomes" id="UP000236959"/>
    </source>
</evidence>
<name>A0A2S3UL02_9HYPH</name>
<evidence type="ECO:0000256" key="4">
    <source>
        <dbReference type="SAM" id="MobiDB-lite"/>
    </source>
</evidence>
<evidence type="ECO:0000259" key="5">
    <source>
        <dbReference type="PROSITE" id="PS01124"/>
    </source>
</evidence>
<dbReference type="OrthoDB" id="9814125at2"/>
<protein>
    <submittedName>
        <fullName evidence="6">AraC family transcriptional activator of pobA</fullName>
    </submittedName>
</protein>
<dbReference type="GO" id="GO:0043565">
    <property type="term" value="F:sequence-specific DNA binding"/>
    <property type="evidence" value="ECO:0007669"/>
    <property type="project" value="InterPro"/>
</dbReference>
<keyword evidence="3" id="KW-0804">Transcription</keyword>
<dbReference type="InterPro" id="IPR009057">
    <property type="entry name" value="Homeodomain-like_sf"/>
</dbReference>
<dbReference type="SUPFAM" id="SSF46689">
    <property type="entry name" value="Homeodomain-like"/>
    <property type="match status" value="1"/>
</dbReference>
<keyword evidence="7" id="KW-1185">Reference proteome</keyword>
<proteinExistence type="predicted"/>
<evidence type="ECO:0000313" key="6">
    <source>
        <dbReference type="EMBL" id="POF28402.1"/>
    </source>
</evidence>
<dbReference type="GO" id="GO:0003700">
    <property type="term" value="F:DNA-binding transcription factor activity"/>
    <property type="evidence" value="ECO:0007669"/>
    <property type="project" value="InterPro"/>
</dbReference>
<dbReference type="AlphaFoldDB" id="A0A2S3UL02"/>
<dbReference type="EMBL" id="PPCN01000014">
    <property type="protein sequence ID" value="POF28402.1"/>
    <property type="molecule type" value="Genomic_DNA"/>
</dbReference>
<dbReference type="PROSITE" id="PS01124">
    <property type="entry name" value="HTH_ARAC_FAMILY_2"/>
    <property type="match status" value="1"/>
</dbReference>
<keyword evidence="2" id="KW-0238">DNA-binding</keyword>